<dbReference type="PROSITE" id="PS50928">
    <property type="entry name" value="ABC_TM1"/>
    <property type="match status" value="1"/>
</dbReference>
<dbReference type="SUPFAM" id="SSF161098">
    <property type="entry name" value="MetI-like"/>
    <property type="match status" value="1"/>
</dbReference>
<dbReference type="Proteomes" id="UP000474159">
    <property type="component" value="Unassembled WGS sequence"/>
</dbReference>
<dbReference type="PANTHER" id="PTHR30043:SF1">
    <property type="entry name" value="ABC TRANSPORT SYSTEM PERMEASE PROTEIN P69"/>
    <property type="match status" value="1"/>
</dbReference>
<evidence type="ECO:0000256" key="5">
    <source>
        <dbReference type="ARBA" id="ARBA00022989"/>
    </source>
</evidence>
<comment type="subcellular location">
    <subcellularLocation>
        <location evidence="1 7">Cell membrane</location>
        <topology evidence="1 7">Multi-pass membrane protein</topology>
    </subcellularLocation>
</comment>
<feature type="domain" description="ABC transmembrane type-1" evidence="8">
    <location>
        <begin position="81"/>
        <end position="263"/>
    </location>
</feature>
<evidence type="ECO:0000256" key="2">
    <source>
        <dbReference type="ARBA" id="ARBA00022448"/>
    </source>
</evidence>
<feature type="transmembrane region" description="Helical" evidence="7">
    <location>
        <begin position="144"/>
        <end position="166"/>
    </location>
</feature>
<gene>
    <name evidence="9" type="primary">phnE</name>
    <name evidence="9" type="ORF">F6X53_25250</name>
</gene>
<feature type="transmembrane region" description="Helical" evidence="7">
    <location>
        <begin position="85"/>
        <end position="107"/>
    </location>
</feature>
<feature type="transmembrane region" description="Helical" evidence="7">
    <location>
        <begin position="178"/>
        <end position="200"/>
    </location>
</feature>
<feature type="transmembrane region" description="Helical" evidence="7">
    <location>
        <begin position="244"/>
        <end position="266"/>
    </location>
</feature>
<keyword evidence="2 7" id="KW-0813">Transport</keyword>
<evidence type="ECO:0000256" key="4">
    <source>
        <dbReference type="ARBA" id="ARBA00022692"/>
    </source>
</evidence>
<dbReference type="InterPro" id="IPR035906">
    <property type="entry name" value="MetI-like_sf"/>
</dbReference>
<dbReference type="InterPro" id="IPR000515">
    <property type="entry name" value="MetI-like"/>
</dbReference>
<evidence type="ECO:0000313" key="10">
    <source>
        <dbReference type="Proteomes" id="UP000474159"/>
    </source>
</evidence>
<name>A0A6L3SRA3_9HYPH</name>
<evidence type="ECO:0000256" key="1">
    <source>
        <dbReference type="ARBA" id="ARBA00004651"/>
    </source>
</evidence>
<proteinExistence type="inferred from homology"/>
<dbReference type="PANTHER" id="PTHR30043">
    <property type="entry name" value="PHOSPHONATES TRANSPORT SYSTEM PERMEASE PROTEIN"/>
    <property type="match status" value="1"/>
</dbReference>
<evidence type="ECO:0000256" key="7">
    <source>
        <dbReference type="RuleBase" id="RU363032"/>
    </source>
</evidence>
<dbReference type="InterPro" id="IPR005769">
    <property type="entry name" value="PhnE/PtxC"/>
</dbReference>
<sequence>MSATRSMSAARSMKAARRAAFPPNWWARLGWALMAVYVVYAAHRLGFVPERFATGLAHGQRFLARMFPPNFDRWGLIQSGIIESIQIAVIATVAGILLALPLGFLAARNLMPPSISWSARAFIALCRSFHPIIVAILFVKAIGFGALAGILALVVASVGFIAKLFAEAIEEISLKQVEAVRATGAGFLAILIMGVVPQVLPRFIGFSTYQLDSNLRNSTMVGIVGGGGIGATLFTAYQRFDFDVVLAILIVIVAMIMLAEIVSGWARRVFQ</sequence>
<keyword evidence="3" id="KW-1003">Cell membrane</keyword>
<dbReference type="NCBIfam" id="TIGR01097">
    <property type="entry name" value="PhnE"/>
    <property type="match status" value="1"/>
</dbReference>
<accession>A0A6L3SRA3</accession>
<keyword evidence="10" id="KW-1185">Reference proteome</keyword>
<dbReference type="AlphaFoldDB" id="A0A6L3SRA3"/>
<keyword evidence="4 7" id="KW-0812">Transmembrane</keyword>
<dbReference type="GO" id="GO:0015416">
    <property type="term" value="F:ABC-type phosphonate transporter activity"/>
    <property type="evidence" value="ECO:0007669"/>
    <property type="project" value="InterPro"/>
</dbReference>
<feature type="transmembrane region" description="Helical" evidence="7">
    <location>
        <begin position="220"/>
        <end position="237"/>
    </location>
</feature>
<reference evidence="9 10" key="1">
    <citation type="submission" date="2019-09" db="EMBL/GenBank/DDBJ databases">
        <title>YIM 48816 draft genome.</title>
        <authorList>
            <person name="Jiang L."/>
        </authorList>
    </citation>
    <scope>NUCLEOTIDE SEQUENCE [LARGE SCALE GENOMIC DNA]</scope>
    <source>
        <strain evidence="9 10">YIM 48816</strain>
    </source>
</reference>
<dbReference type="EMBL" id="VZZK01000035">
    <property type="protein sequence ID" value="KAB1074964.1"/>
    <property type="molecule type" value="Genomic_DNA"/>
</dbReference>
<dbReference type="GO" id="GO:0005886">
    <property type="term" value="C:plasma membrane"/>
    <property type="evidence" value="ECO:0007669"/>
    <property type="project" value="UniProtKB-SubCell"/>
</dbReference>
<evidence type="ECO:0000256" key="3">
    <source>
        <dbReference type="ARBA" id="ARBA00022475"/>
    </source>
</evidence>
<organism evidence="9 10">
    <name type="scientific">Methylobacterium soli</name>
    <dbReference type="NCBI Taxonomy" id="553447"/>
    <lineage>
        <taxon>Bacteria</taxon>
        <taxon>Pseudomonadati</taxon>
        <taxon>Pseudomonadota</taxon>
        <taxon>Alphaproteobacteria</taxon>
        <taxon>Hyphomicrobiales</taxon>
        <taxon>Methylobacteriaceae</taxon>
        <taxon>Methylobacterium</taxon>
    </lineage>
</organism>
<keyword evidence="6 7" id="KW-0472">Membrane</keyword>
<evidence type="ECO:0000313" key="9">
    <source>
        <dbReference type="EMBL" id="KAB1074964.1"/>
    </source>
</evidence>
<dbReference type="Pfam" id="PF00528">
    <property type="entry name" value="BPD_transp_1"/>
    <property type="match status" value="1"/>
</dbReference>
<protein>
    <submittedName>
        <fullName evidence="9">Phosphonate ABC transporter, permease protein PhnE</fullName>
    </submittedName>
</protein>
<keyword evidence="5 7" id="KW-1133">Transmembrane helix</keyword>
<evidence type="ECO:0000256" key="6">
    <source>
        <dbReference type="ARBA" id="ARBA00023136"/>
    </source>
</evidence>
<evidence type="ECO:0000259" key="8">
    <source>
        <dbReference type="PROSITE" id="PS50928"/>
    </source>
</evidence>
<comment type="caution">
    <text evidence="9">The sequence shown here is derived from an EMBL/GenBank/DDBJ whole genome shotgun (WGS) entry which is preliminary data.</text>
</comment>
<dbReference type="CDD" id="cd06261">
    <property type="entry name" value="TM_PBP2"/>
    <property type="match status" value="1"/>
</dbReference>
<dbReference type="OrthoDB" id="8557224at2"/>
<dbReference type="Gene3D" id="1.10.3720.10">
    <property type="entry name" value="MetI-like"/>
    <property type="match status" value="1"/>
</dbReference>
<comment type="similarity">
    <text evidence="7">Belongs to the binding-protein-dependent transport system permease family.</text>
</comment>